<feature type="coiled-coil region" evidence="1">
    <location>
        <begin position="46"/>
        <end position="73"/>
    </location>
</feature>
<dbReference type="EMBL" id="JANUHC010000008">
    <property type="protein sequence ID" value="MCS0632035.1"/>
    <property type="molecule type" value="Genomic_DNA"/>
</dbReference>
<keyword evidence="4" id="KW-1185">Reference proteome</keyword>
<feature type="transmembrane region" description="Helical" evidence="2">
    <location>
        <begin position="21"/>
        <end position="41"/>
    </location>
</feature>
<dbReference type="RefSeq" id="WP_259451071.1">
    <property type="nucleotide sequence ID" value="NZ_CP119520.1"/>
</dbReference>
<evidence type="ECO:0000256" key="1">
    <source>
        <dbReference type="SAM" id="Coils"/>
    </source>
</evidence>
<organism evidence="3 4">
    <name type="scientific">Telluria mixta</name>
    <dbReference type="NCBI Taxonomy" id="34071"/>
    <lineage>
        <taxon>Bacteria</taxon>
        <taxon>Pseudomonadati</taxon>
        <taxon>Pseudomonadota</taxon>
        <taxon>Betaproteobacteria</taxon>
        <taxon>Burkholderiales</taxon>
        <taxon>Oxalobacteraceae</taxon>
        <taxon>Telluria group</taxon>
        <taxon>Telluria</taxon>
    </lineage>
</organism>
<proteinExistence type="predicted"/>
<keyword evidence="2" id="KW-0472">Membrane</keyword>
<sequence>MSQQINLFNPQFQPQKKIFSVNAMAGALGVLVLCAVATGVYGKVRVARLEAEVARGEEQVQAAQKRLEAATAEFAPRTKDGRLEAELAAAQAEHDALRRVADVIQGGDLGNTEGYAEYFRALARQSVDGLWLTGVTITGAGTEIGVRGRALDPALVPGYLARLRNERVLQGKPVGSMQIGQASTVKVLGADGKETDAPAPYVEFSLQSAAAGAASTPATGGQP</sequence>
<keyword evidence="2" id="KW-1133">Transmembrane helix</keyword>
<dbReference type="Proteomes" id="UP001165263">
    <property type="component" value="Unassembled WGS sequence"/>
</dbReference>
<dbReference type="InterPro" id="IPR007813">
    <property type="entry name" value="PilN"/>
</dbReference>
<comment type="caution">
    <text evidence="3">The sequence shown here is derived from an EMBL/GenBank/DDBJ whole genome shotgun (WGS) entry which is preliminary data.</text>
</comment>
<gene>
    <name evidence="3" type="ORF">NX786_22160</name>
</gene>
<keyword evidence="1" id="KW-0175">Coiled coil</keyword>
<evidence type="ECO:0000256" key="2">
    <source>
        <dbReference type="SAM" id="Phobius"/>
    </source>
</evidence>
<dbReference type="Pfam" id="PF05137">
    <property type="entry name" value="PilN"/>
    <property type="match status" value="1"/>
</dbReference>
<reference evidence="3" key="1">
    <citation type="submission" date="2022-08" db="EMBL/GenBank/DDBJ databases">
        <title>Reclassification of Massilia species as members of the genera Telluria, Duganella, Pseudoduganella, Mokoshia gen. nov. and Zemynaea gen. nov. using orthogonal and non-orthogonal genome-based approaches.</title>
        <authorList>
            <person name="Bowman J.P."/>
        </authorList>
    </citation>
    <scope>NUCLEOTIDE SEQUENCE</scope>
    <source>
        <strain evidence="3">LMG 11547</strain>
    </source>
</reference>
<evidence type="ECO:0000313" key="4">
    <source>
        <dbReference type="Proteomes" id="UP001165263"/>
    </source>
</evidence>
<accession>A0ABT2C3T6</accession>
<keyword evidence="2" id="KW-0812">Transmembrane</keyword>
<protein>
    <submittedName>
        <fullName evidence="3">PilN domain-containing protein</fullName>
    </submittedName>
</protein>
<evidence type="ECO:0000313" key="3">
    <source>
        <dbReference type="EMBL" id="MCS0632035.1"/>
    </source>
</evidence>
<name>A0ABT2C3T6_9BURK</name>